<accession>R4V0K9</accession>
<keyword evidence="1" id="KW-1133">Transmembrane helix</keyword>
<evidence type="ECO:0000313" key="2">
    <source>
        <dbReference type="EMBL" id="AGM32147.1"/>
    </source>
</evidence>
<proteinExistence type="evidence at transcript level"/>
<sequence length="59" mass="6875">MCLLFRCCRSLYGHTSNCFSYMQVTCSIILLLLVVFIMFLPVIYHFRMVGEIFSASLEN</sequence>
<feature type="transmembrane region" description="Helical" evidence="1">
    <location>
        <begin position="20"/>
        <end position="44"/>
    </location>
</feature>
<keyword evidence="1" id="KW-0812">Transmembrane</keyword>
<dbReference type="AlphaFoldDB" id="R4V0K9"/>
<evidence type="ECO:0000256" key="1">
    <source>
        <dbReference type="SAM" id="Phobius"/>
    </source>
</evidence>
<keyword evidence="1" id="KW-0472">Membrane</keyword>
<reference evidence="2" key="1">
    <citation type="submission" date="2013-02" db="EMBL/GenBank/DDBJ databases">
        <title>Immune-Related transcriptome of Coptotermes formosanus Shiraki workers: the defense mechanism.</title>
        <authorList>
            <person name="Hussain A."/>
            <person name="Li Y.F."/>
            <person name="Wen S.Y."/>
        </authorList>
    </citation>
    <scope>NUCLEOTIDE SEQUENCE</scope>
</reference>
<organism evidence="2">
    <name type="scientific">Coptotermes formosanus</name>
    <name type="common">Formosan subterranean termite</name>
    <dbReference type="NCBI Taxonomy" id="36987"/>
    <lineage>
        <taxon>Eukaryota</taxon>
        <taxon>Metazoa</taxon>
        <taxon>Ecdysozoa</taxon>
        <taxon>Arthropoda</taxon>
        <taxon>Hexapoda</taxon>
        <taxon>Insecta</taxon>
        <taxon>Pterygota</taxon>
        <taxon>Neoptera</taxon>
        <taxon>Polyneoptera</taxon>
        <taxon>Dictyoptera</taxon>
        <taxon>Blattodea</taxon>
        <taxon>Blattoidea</taxon>
        <taxon>Termitoidae</taxon>
        <taxon>Rhinotermitidae</taxon>
        <taxon>Coptotermes</taxon>
    </lineage>
</organism>
<dbReference type="EMBL" id="KC632333">
    <property type="protein sequence ID" value="AGM32147.1"/>
    <property type="molecule type" value="mRNA"/>
</dbReference>
<protein>
    <submittedName>
        <fullName evidence="2">Uncharacterized protein</fullName>
    </submittedName>
</protein>
<name>R4V0K9_COPFO</name>